<dbReference type="EMBL" id="HF583978">
    <property type="protein sequence ID" value="CCQ43475.1"/>
    <property type="molecule type" value="Genomic_DNA"/>
</dbReference>
<dbReference type="OrthoDB" id="6019893at2759"/>
<dbReference type="AlphaFoldDB" id="L8E848"/>
<sequence length="64" mass="6832">MSAGIGPMAWWPSTTGPCMMSTVSTMAKRTGSVLAASCPSRCAWSPGFPITTPSRTAFPVYWLF</sequence>
<protein>
    <submittedName>
        <fullName evidence="1">Alternative protein DENND3</fullName>
    </submittedName>
</protein>
<name>L8E848_HUMAN</name>
<proteinExistence type="predicted"/>
<organism evidence="1">
    <name type="scientific">Homo sapiens</name>
    <name type="common">Human</name>
    <dbReference type="NCBI Taxonomy" id="9606"/>
    <lineage>
        <taxon>Eukaryota</taxon>
        <taxon>Metazoa</taxon>
        <taxon>Chordata</taxon>
        <taxon>Craniata</taxon>
        <taxon>Vertebrata</taxon>
        <taxon>Euteleostomi</taxon>
        <taxon>Mammalia</taxon>
        <taxon>Eutheria</taxon>
        <taxon>Euarchontoglires</taxon>
        <taxon>Primates</taxon>
        <taxon>Haplorrhini</taxon>
        <taxon>Catarrhini</taxon>
        <taxon>Hominidae</taxon>
        <taxon>Homo</taxon>
    </lineage>
</organism>
<evidence type="ECO:0000313" key="1">
    <source>
        <dbReference type="EMBL" id="CCQ43475.1"/>
    </source>
</evidence>
<accession>L8E848</accession>
<reference evidence="1" key="1">
    <citation type="journal article" date="2013" name="PLoS ONE">
        <title>Direct detection of alternative open reading frames translation products in human significantly expands the proteome.</title>
        <authorList>
            <person name="Vanderperre B."/>
            <person name="Lucier J.-F."/>
            <person name="Motard J."/>
            <person name="Tremblay G."/>
            <person name="Vanderperre S."/>
            <person name="Wisztorski M."/>
            <person name="Salzet M."/>
            <person name="Boisvert F.-M."/>
            <person name="Roucou X."/>
        </authorList>
    </citation>
    <scope>NUCLEOTIDE SEQUENCE</scope>
</reference>
<gene>
    <name evidence="1" type="primary">DENND3</name>
</gene>
<dbReference type="ChiTaRS" id="DENND3">
    <property type="organism name" value="human"/>
</dbReference>